<dbReference type="EMBL" id="JAUJEA010000006">
    <property type="protein sequence ID" value="MDN5203078.1"/>
    <property type="molecule type" value="Genomic_DNA"/>
</dbReference>
<gene>
    <name evidence="2" type="ORF">QQ008_16940</name>
</gene>
<evidence type="ECO:0000313" key="3">
    <source>
        <dbReference type="Proteomes" id="UP001172082"/>
    </source>
</evidence>
<dbReference type="InterPro" id="IPR036388">
    <property type="entry name" value="WH-like_DNA-bd_sf"/>
</dbReference>
<name>A0ABT8KSB7_9BACT</name>
<dbReference type="SUPFAM" id="SSF46785">
    <property type="entry name" value="Winged helix' DNA-binding domain"/>
    <property type="match status" value="1"/>
</dbReference>
<dbReference type="InterPro" id="IPR005149">
    <property type="entry name" value="Tscrpt_reg_PadR_N"/>
</dbReference>
<organism evidence="2 3">
    <name type="scientific">Splendidivirga corallicola</name>
    <dbReference type="NCBI Taxonomy" id="3051826"/>
    <lineage>
        <taxon>Bacteria</taxon>
        <taxon>Pseudomonadati</taxon>
        <taxon>Bacteroidota</taxon>
        <taxon>Cytophagia</taxon>
        <taxon>Cytophagales</taxon>
        <taxon>Splendidivirgaceae</taxon>
        <taxon>Splendidivirga</taxon>
    </lineage>
</organism>
<reference evidence="2" key="1">
    <citation type="submission" date="2023-06" db="EMBL/GenBank/DDBJ databases">
        <title>Genomic of Parafulvivirga corallium.</title>
        <authorList>
            <person name="Wang G."/>
        </authorList>
    </citation>
    <scope>NUCLEOTIDE SEQUENCE</scope>
    <source>
        <strain evidence="2">BMA10</strain>
    </source>
</reference>
<dbReference type="Proteomes" id="UP001172082">
    <property type="component" value="Unassembled WGS sequence"/>
</dbReference>
<comment type="caution">
    <text evidence="2">The sequence shown here is derived from an EMBL/GenBank/DDBJ whole genome shotgun (WGS) entry which is preliminary data.</text>
</comment>
<accession>A0ABT8KSB7</accession>
<dbReference type="Pfam" id="PF03551">
    <property type="entry name" value="PadR"/>
    <property type="match status" value="1"/>
</dbReference>
<protein>
    <submittedName>
        <fullName evidence="2">PadR family transcriptional regulator</fullName>
    </submittedName>
</protein>
<keyword evidence="3" id="KW-1185">Reference proteome</keyword>
<feature type="domain" description="Transcription regulator PadR N-terminal" evidence="1">
    <location>
        <begin position="17"/>
        <end position="90"/>
    </location>
</feature>
<evidence type="ECO:0000313" key="2">
    <source>
        <dbReference type="EMBL" id="MDN5203078.1"/>
    </source>
</evidence>
<proteinExistence type="predicted"/>
<dbReference type="RefSeq" id="WP_346753100.1">
    <property type="nucleotide sequence ID" value="NZ_JAUJEA010000006.1"/>
</dbReference>
<dbReference type="InterPro" id="IPR036390">
    <property type="entry name" value="WH_DNA-bd_sf"/>
</dbReference>
<sequence length="112" mass="12559">MKGTNLGELEELVLLVVANLDDDAYGLAIRNYIKAKCERSVSISTVHATLHRLELKGFVSSRYDSQATGERGGRPKLLFTITASGERAMRYTRDLRNNLWSTIPKLSFNQSI</sequence>
<dbReference type="Gene3D" id="1.10.10.10">
    <property type="entry name" value="Winged helix-like DNA-binding domain superfamily/Winged helix DNA-binding domain"/>
    <property type="match status" value="1"/>
</dbReference>
<evidence type="ECO:0000259" key="1">
    <source>
        <dbReference type="Pfam" id="PF03551"/>
    </source>
</evidence>